<keyword evidence="4" id="KW-0167">Capsid protein</keyword>
<reference evidence="13 14" key="1">
    <citation type="journal article" date="2015" name="J. Virol.">
        <title>Construction and evaluation of novel rhesus monkey adenovirus vaccine vectors.</title>
        <authorList>
            <person name="Abbink P."/>
            <person name="Maxfield L.F."/>
            <person name="Ng'ang'a D."/>
            <person name="Borducchi E.N."/>
            <person name="Iampietro M.J."/>
            <person name="Bricault C.A."/>
            <person name="Teigler J.E."/>
            <person name="Blackmore S."/>
            <person name="Parenteau L."/>
            <person name="Wagh K."/>
            <person name="Handley S.A."/>
            <person name="Zhao G."/>
            <person name="Virgin H.W."/>
            <person name="Korber B."/>
            <person name="Barouch D.H."/>
        </authorList>
    </citation>
    <scope>NUCLEOTIDE SEQUENCE [LARGE SCALE GENOMIC DNA]</scope>
    <source>
        <strain evidence="13">Stool</strain>
    </source>
</reference>
<keyword evidence="8" id="KW-0946">Virion</keyword>
<keyword evidence="7" id="KW-1161">Viral attachment to host cell</keyword>
<dbReference type="SUPFAM" id="SSF51225">
    <property type="entry name" value="Fibre shaft of virus attachment proteins"/>
    <property type="match status" value="3"/>
</dbReference>
<dbReference type="InterPro" id="IPR008982">
    <property type="entry name" value="Adenovirus_pIV-like_att"/>
</dbReference>
<dbReference type="Pfam" id="PF00608">
    <property type="entry name" value="Adeno_shaft"/>
    <property type="match status" value="6"/>
</dbReference>
<evidence type="ECO:0000256" key="6">
    <source>
        <dbReference type="ARBA" id="ARBA00022581"/>
    </source>
</evidence>
<organism evidence="13 14">
    <name type="scientific">simian adenovirus 51</name>
    <dbReference type="NCBI Taxonomy" id="1574627"/>
    <lineage>
        <taxon>Viruses</taxon>
        <taxon>Varidnaviria</taxon>
        <taxon>Bamfordvirae</taxon>
        <taxon>Preplasmiviricota</taxon>
        <taxon>Polisuviricotina</taxon>
        <taxon>Pharingeaviricetes</taxon>
        <taxon>Rowavirales</taxon>
        <taxon>Adenoviridae</taxon>
        <taxon>Mastadenovirus</taxon>
        <taxon>Mastadenovirus russelli</taxon>
        <taxon>Human mastadenovirus G</taxon>
    </lineage>
</organism>
<dbReference type="GO" id="GO:0098671">
    <property type="term" value="P:adhesion receptor-mediated virion attachment to host cell"/>
    <property type="evidence" value="ECO:0007669"/>
    <property type="project" value="UniProtKB-KW"/>
</dbReference>
<comment type="subcellular location">
    <subcellularLocation>
        <location evidence="1">Host nucleus</location>
    </subcellularLocation>
    <subcellularLocation>
        <location evidence="2">Virion</location>
    </subcellularLocation>
</comment>
<protein>
    <submittedName>
        <fullName evidence="13">Fiber-2</fullName>
    </submittedName>
</protein>
<evidence type="ECO:0000313" key="14">
    <source>
        <dbReference type="Proteomes" id="UP000154639"/>
    </source>
</evidence>
<dbReference type="InterPro" id="IPR000931">
    <property type="entry name" value="Adeno_fibre"/>
</dbReference>
<evidence type="ECO:0000313" key="13">
    <source>
        <dbReference type="EMBL" id="AIY35075.1"/>
    </source>
</evidence>
<keyword evidence="9" id="KW-0426">Late protein</keyword>
<dbReference type="InterPro" id="IPR000978">
    <property type="entry name" value="Adeno_fibre_knob"/>
</dbReference>
<dbReference type="Gene3D" id="2.60.90.10">
    <property type="entry name" value="Adenovirus pIV-related, attachment domain"/>
    <property type="match status" value="1"/>
</dbReference>
<evidence type="ECO:0000256" key="2">
    <source>
        <dbReference type="ARBA" id="ARBA00004328"/>
    </source>
</evidence>
<comment type="similarity">
    <text evidence="3">Belongs to the adenoviridae fiber family.</text>
</comment>
<evidence type="ECO:0000256" key="10">
    <source>
        <dbReference type="ARBA" id="ARBA00023165"/>
    </source>
</evidence>
<evidence type="ECO:0000256" key="8">
    <source>
        <dbReference type="ARBA" id="ARBA00022844"/>
    </source>
</evidence>
<dbReference type="Gene3D" id="6.20.10.20">
    <property type="match status" value="3"/>
</dbReference>
<feature type="domain" description="Adenoviral fibre protein knob" evidence="12">
    <location>
        <begin position="382"/>
        <end position="559"/>
    </location>
</feature>
<dbReference type="PRINTS" id="PR00307">
    <property type="entry name" value="ADENOVSFIBRE"/>
</dbReference>
<dbReference type="Gene3D" id="2.10.25.20">
    <property type="entry name" value="reovirus attachment protein sigma1, domain 1"/>
    <property type="match status" value="2"/>
</dbReference>
<evidence type="ECO:0000256" key="11">
    <source>
        <dbReference type="ARBA" id="ARBA00023296"/>
    </source>
</evidence>
<accession>A0A0A1EWW7</accession>
<dbReference type="GO" id="GO:0007155">
    <property type="term" value="P:cell adhesion"/>
    <property type="evidence" value="ECO:0007669"/>
    <property type="project" value="InterPro"/>
</dbReference>
<keyword evidence="11" id="KW-1160">Virus entry into host cell</keyword>
<dbReference type="GO" id="GO:0019028">
    <property type="term" value="C:viral capsid"/>
    <property type="evidence" value="ECO:0007669"/>
    <property type="project" value="UniProtKB-KW"/>
</dbReference>
<keyword evidence="10" id="KW-1233">Viral attachment to host adhesion receptor</keyword>
<dbReference type="Proteomes" id="UP000154639">
    <property type="component" value="Segment"/>
</dbReference>
<keyword evidence="5" id="KW-1048">Host nucleus</keyword>
<dbReference type="InterPro" id="IPR009013">
    <property type="entry name" value="Attachment_protein_shaft_sf"/>
</dbReference>
<sequence length="559" mass="60564">MKRARVDEDFNPVYPYDPPYAPVMPFITPPFTSSDGLQEKPLGVLSLNYKDPITTQNGSLTLKIGNGLTLDNQGQLTSTAGEVEPPLTNANNKLALAYSEPLAVKSNRLTLSHTAPLVVANNSLALQVSEPIFINDDDKLALQTAAPLVTNAGTLRLQSAAPLGLVENTLRLLFSKPLYLQNDFLALGIERPLAIAAAGTLALQLTPPLKTNDDGLTLSTVEPLTVKNGNLGLQISRPLVVQNSSLSLAITPPLRLFNSDPVLGLGFTFPLAVTDNLLSLNMGDGVKLTYNKLTANLGRDLQFENGAIAVTLTAESPLQYTNKLQLNIGAGLRYNGASRKLDVNINQNKGLTWDNDAVIPKLGSGLQFDPNGNIAVIPETVKPQTLWTTADPSPNCSVYQDLDARLWLALVKSGDMVHGSIALKALKGTLLNPTASYISIVIYFYSNGVRRTNYPTFDNEGTLANSATWGYREGQSANTNVTNATEFMPSSTRYPVNKGDNIQNQSFSYTCIKGDFAMPVPFRVTYNHALEGYSLKFTWRVVANQAFDIPCCSFSYITE</sequence>
<keyword evidence="6" id="KW-0945">Host-virus interaction</keyword>
<dbReference type="GO" id="GO:0046718">
    <property type="term" value="P:symbiont entry into host cell"/>
    <property type="evidence" value="ECO:0007669"/>
    <property type="project" value="UniProtKB-KW"/>
</dbReference>
<evidence type="ECO:0000256" key="3">
    <source>
        <dbReference type="ARBA" id="ARBA00006685"/>
    </source>
</evidence>
<dbReference type="InterPro" id="IPR000939">
    <property type="entry name" value="Adenobir_fibre_prot_rpt/shaft"/>
</dbReference>
<evidence type="ECO:0000256" key="1">
    <source>
        <dbReference type="ARBA" id="ARBA00004147"/>
    </source>
</evidence>
<evidence type="ECO:0000259" key="12">
    <source>
        <dbReference type="Pfam" id="PF00541"/>
    </source>
</evidence>
<proteinExistence type="inferred from homology"/>
<dbReference type="EMBL" id="KM591901">
    <property type="protein sequence ID" value="AIY35075.1"/>
    <property type="molecule type" value="Genomic_DNA"/>
</dbReference>
<name>A0A0A1EWW7_9ADEN</name>
<evidence type="ECO:0000256" key="7">
    <source>
        <dbReference type="ARBA" id="ARBA00022804"/>
    </source>
</evidence>
<evidence type="ECO:0000256" key="4">
    <source>
        <dbReference type="ARBA" id="ARBA00022561"/>
    </source>
</evidence>
<dbReference type="Pfam" id="PF00541">
    <property type="entry name" value="Adeno_knob"/>
    <property type="match status" value="1"/>
</dbReference>
<evidence type="ECO:0000256" key="9">
    <source>
        <dbReference type="ARBA" id="ARBA00022921"/>
    </source>
</evidence>
<evidence type="ECO:0000256" key="5">
    <source>
        <dbReference type="ARBA" id="ARBA00022562"/>
    </source>
</evidence>
<dbReference type="GO" id="GO:0042025">
    <property type="term" value="C:host cell nucleus"/>
    <property type="evidence" value="ECO:0007669"/>
    <property type="project" value="UniProtKB-SubCell"/>
</dbReference>
<dbReference type="SUPFAM" id="SSF49835">
    <property type="entry name" value="Virus attachment protein globular domain"/>
    <property type="match status" value="1"/>
</dbReference>